<dbReference type="FunCoup" id="G0NPF5">
    <property type="interactions" value="1540"/>
</dbReference>
<evidence type="ECO:0000256" key="1">
    <source>
        <dbReference type="SAM" id="MobiDB-lite"/>
    </source>
</evidence>
<dbReference type="EMBL" id="GL379920">
    <property type="protein sequence ID" value="EGT35254.1"/>
    <property type="molecule type" value="Genomic_DNA"/>
</dbReference>
<dbReference type="InParanoid" id="G0NPF5"/>
<dbReference type="STRING" id="135651.G0NPF5"/>
<dbReference type="AlphaFoldDB" id="G0NPF5"/>
<feature type="compositionally biased region" description="Low complexity" evidence="1">
    <location>
        <begin position="265"/>
        <end position="283"/>
    </location>
</feature>
<dbReference type="HOGENOM" id="CLU_074433_0_0_1"/>
<dbReference type="PANTHER" id="PTHR34005:SF7">
    <property type="entry name" value="PROTEIN CBG26726"/>
    <property type="match status" value="1"/>
</dbReference>
<feature type="region of interest" description="Disordered" evidence="1">
    <location>
        <begin position="263"/>
        <end position="298"/>
    </location>
</feature>
<dbReference type="Proteomes" id="UP000008068">
    <property type="component" value="Unassembled WGS sequence"/>
</dbReference>
<accession>G0NPF5</accession>
<protein>
    <submittedName>
        <fullName evidence="2">Uncharacterized protein</fullName>
    </submittedName>
</protein>
<organism evidence="3">
    <name type="scientific">Caenorhabditis brenneri</name>
    <name type="common">Nematode worm</name>
    <dbReference type="NCBI Taxonomy" id="135651"/>
    <lineage>
        <taxon>Eukaryota</taxon>
        <taxon>Metazoa</taxon>
        <taxon>Ecdysozoa</taxon>
        <taxon>Nematoda</taxon>
        <taxon>Chromadorea</taxon>
        <taxon>Rhabditida</taxon>
        <taxon>Rhabditina</taxon>
        <taxon>Rhabditomorpha</taxon>
        <taxon>Rhabditoidea</taxon>
        <taxon>Rhabditidae</taxon>
        <taxon>Peloderinae</taxon>
        <taxon>Caenorhabditis</taxon>
    </lineage>
</organism>
<evidence type="ECO:0000313" key="2">
    <source>
        <dbReference type="EMBL" id="EGT35254.1"/>
    </source>
</evidence>
<reference evidence="3" key="1">
    <citation type="submission" date="2011-07" db="EMBL/GenBank/DDBJ databases">
        <authorList>
            <consortium name="Caenorhabditis brenneri Sequencing and Analysis Consortium"/>
            <person name="Wilson R.K."/>
        </authorList>
    </citation>
    <scope>NUCLEOTIDE SEQUENCE [LARGE SCALE GENOMIC DNA]</scope>
    <source>
        <strain evidence="3">PB2801</strain>
    </source>
</reference>
<evidence type="ECO:0000313" key="3">
    <source>
        <dbReference type="Proteomes" id="UP000008068"/>
    </source>
</evidence>
<keyword evidence="3" id="KW-1185">Reference proteome</keyword>
<name>G0NPF5_CAEBE</name>
<proteinExistence type="predicted"/>
<sequence>MDFLFKLFSARDEENEMNYIVKGYPLTTSPVIPDILKYQVKYQRMNGDRDTPILALALAHEGSDLVEPESLEVIRRRMQLWFNEYPELAKYFEKELPRNLLAVSFTHENFQMGKESCHDFKLANPYKEAENSFYTYRKLSESVQCVYYNKNGVEYPAGACFYPTPYGKPKLLESNNALVLFATSSQIEYPPRDRKRSSYFVHFKCYGRYCATTGRNIIVTCDTSDGIPRHWDYNHEIKKFERNLCYECCEDYFNYTWEEPKKDSPATPAASPEPASVTSVPAPDAINDSDTSEVSQADSTECLIEGFEKIEMNTEDAESDIGAGLIG</sequence>
<dbReference type="eggNOG" id="KOG4297">
    <property type="taxonomic scope" value="Eukaryota"/>
</dbReference>
<dbReference type="PANTHER" id="PTHR34005">
    <property type="entry name" value="PROTEIN CBG15054-RELATED"/>
    <property type="match status" value="1"/>
</dbReference>
<gene>
    <name evidence="2" type="ORF">CAEBREN_01609</name>
</gene>
<feature type="compositionally biased region" description="Polar residues" evidence="1">
    <location>
        <begin position="288"/>
        <end position="298"/>
    </location>
</feature>